<evidence type="ECO:0000313" key="2">
    <source>
        <dbReference type="Proteomes" id="UP001220324"/>
    </source>
</evidence>
<name>A0AAD6CNE9_9EURO</name>
<dbReference type="AlphaFoldDB" id="A0AAD6CNE9"/>
<proteinExistence type="predicted"/>
<comment type="caution">
    <text evidence="1">The sequence shown here is derived from an EMBL/GenBank/DDBJ whole genome shotgun (WGS) entry which is preliminary data.</text>
</comment>
<dbReference type="EMBL" id="JAQIZZ010000008">
    <property type="protein sequence ID" value="KAJ5525344.1"/>
    <property type="molecule type" value="Genomic_DNA"/>
</dbReference>
<protein>
    <submittedName>
        <fullName evidence="1">Uncharacterized protein</fullName>
    </submittedName>
</protein>
<organism evidence="1 2">
    <name type="scientific">Penicillium frequentans</name>
    <dbReference type="NCBI Taxonomy" id="3151616"/>
    <lineage>
        <taxon>Eukaryota</taxon>
        <taxon>Fungi</taxon>
        <taxon>Dikarya</taxon>
        <taxon>Ascomycota</taxon>
        <taxon>Pezizomycotina</taxon>
        <taxon>Eurotiomycetes</taxon>
        <taxon>Eurotiomycetidae</taxon>
        <taxon>Eurotiales</taxon>
        <taxon>Aspergillaceae</taxon>
        <taxon>Penicillium</taxon>
    </lineage>
</organism>
<sequence>MAPPIPVILCGRTEKIGAGVIAALKPEFEVIHFVMTLDAGLEQIPALLQGETEVPSHSELGSKNYARGVGVVILGAGYEDEDIQQLREAAAPFSSVPWLRPDITKPAPPLGPAYGQALVERIKETVNGLQASGVFEVDSVVFY</sequence>
<gene>
    <name evidence="1" type="ORF">N7494_011994</name>
</gene>
<evidence type="ECO:0000313" key="1">
    <source>
        <dbReference type="EMBL" id="KAJ5525344.1"/>
    </source>
</evidence>
<keyword evidence="2" id="KW-1185">Reference proteome</keyword>
<reference evidence="1 2" key="1">
    <citation type="journal article" date="2023" name="IMA Fungus">
        <title>Comparative genomic study of the Penicillium genus elucidates a diverse pangenome and 15 lateral gene transfer events.</title>
        <authorList>
            <person name="Petersen C."/>
            <person name="Sorensen T."/>
            <person name="Nielsen M.R."/>
            <person name="Sondergaard T.E."/>
            <person name="Sorensen J.L."/>
            <person name="Fitzpatrick D.A."/>
            <person name="Frisvad J.C."/>
            <person name="Nielsen K.L."/>
        </authorList>
    </citation>
    <scope>NUCLEOTIDE SEQUENCE [LARGE SCALE GENOMIC DNA]</scope>
    <source>
        <strain evidence="1 2">IBT 35679</strain>
    </source>
</reference>
<accession>A0AAD6CNE9</accession>
<dbReference type="Proteomes" id="UP001220324">
    <property type="component" value="Unassembled WGS sequence"/>
</dbReference>